<feature type="domain" description="Acyl-CoA dehydrogenase/oxidase C-terminal" evidence="7">
    <location>
        <begin position="281"/>
        <end position="443"/>
    </location>
</feature>
<dbReference type="RefSeq" id="WP_103171178.1">
    <property type="nucleotide sequence ID" value="NZ_BMIV01000004.1"/>
</dbReference>
<gene>
    <name evidence="11" type="ORF">GCM10011402_16910</name>
</gene>
<evidence type="ECO:0000259" key="8">
    <source>
        <dbReference type="Pfam" id="PF02770"/>
    </source>
</evidence>
<evidence type="ECO:0000259" key="10">
    <source>
        <dbReference type="Pfam" id="PF12806"/>
    </source>
</evidence>
<dbReference type="InterPro" id="IPR037069">
    <property type="entry name" value="AcylCoA_DH/ox_N_sf"/>
</dbReference>
<reference evidence="12" key="1">
    <citation type="journal article" date="2019" name="Int. J. Syst. Evol. Microbiol.">
        <title>The Global Catalogue of Microorganisms (GCM) 10K type strain sequencing project: providing services to taxonomists for standard genome sequencing and annotation.</title>
        <authorList>
            <consortium name="The Broad Institute Genomics Platform"/>
            <consortium name="The Broad Institute Genome Sequencing Center for Infectious Disease"/>
            <person name="Wu L."/>
            <person name="Ma J."/>
        </authorList>
    </citation>
    <scope>NUCLEOTIDE SEQUENCE [LARGE SCALE GENOMIC DNA]</scope>
    <source>
        <strain evidence="12">CGMCC 1.15419</strain>
    </source>
</reference>
<dbReference type="SUPFAM" id="SSF47203">
    <property type="entry name" value="Acyl-CoA dehydrogenase C-terminal domain-like"/>
    <property type="match status" value="1"/>
</dbReference>
<dbReference type="Pfam" id="PF12806">
    <property type="entry name" value="Acyl-CoA_dh_C"/>
    <property type="match status" value="1"/>
</dbReference>
<name>A0ABQ1VH72_9RHOB</name>
<dbReference type="Proteomes" id="UP000640509">
    <property type="component" value="Unassembled WGS sequence"/>
</dbReference>
<keyword evidence="4 6" id="KW-0274">FAD</keyword>
<evidence type="ECO:0000256" key="4">
    <source>
        <dbReference type="ARBA" id="ARBA00022827"/>
    </source>
</evidence>
<evidence type="ECO:0000256" key="6">
    <source>
        <dbReference type="RuleBase" id="RU362125"/>
    </source>
</evidence>
<feature type="domain" description="Acetyl-CoA dehydrogenase-like C-terminal" evidence="10">
    <location>
        <begin position="460"/>
        <end position="585"/>
    </location>
</feature>
<keyword evidence="5 6" id="KW-0560">Oxidoreductase</keyword>
<evidence type="ECO:0000256" key="3">
    <source>
        <dbReference type="ARBA" id="ARBA00022630"/>
    </source>
</evidence>
<dbReference type="InterPro" id="IPR009100">
    <property type="entry name" value="AcylCoA_DH/oxidase_NM_dom_sf"/>
</dbReference>
<dbReference type="EMBL" id="BMIV01000004">
    <property type="protein sequence ID" value="GGF65371.1"/>
    <property type="molecule type" value="Genomic_DNA"/>
</dbReference>
<comment type="cofactor">
    <cofactor evidence="1 6">
        <name>FAD</name>
        <dbReference type="ChEBI" id="CHEBI:57692"/>
    </cofactor>
</comment>
<accession>A0ABQ1VH72</accession>
<evidence type="ECO:0000259" key="9">
    <source>
        <dbReference type="Pfam" id="PF02771"/>
    </source>
</evidence>
<proteinExistence type="inferred from homology"/>
<dbReference type="Pfam" id="PF02770">
    <property type="entry name" value="Acyl-CoA_dh_M"/>
    <property type="match status" value="1"/>
</dbReference>
<dbReference type="InterPro" id="IPR025878">
    <property type="entry name" value="Acyl-CoA_dh-like_C_dom"/>
</dbReference>
<keyword evidence="12" id="KW-1185">Reference proteome</keyword>
<evidence type="ECO:0000313" key="12">
    <source>
        <dbReference type="Proteomes" id="UP000640509"/>
    </source>
</evidence>
<dbReference type="InterPro" id="IPR036250">
    <property type="entry name" value="AcylCo_DH-like_C"/>
</dbReference>
<dbReference type="InterPro" id="IPR006091">
    <property type="entry name" value="Acyl-CoA_Oxase/DH_mid-dom"/>
</dbReference>
<evidence type="ECO:0000259" key="7">
    <source>
        <dbReference type="Pfam" id="PF00441"/>
    </source>
</evidence>
<feature type="domain" description="Acyl-CoA dehydrogenase/oxidase N-terminal" evidence="9">
    <location>
        <begin position="38"/>
        <end position="153"/>
    </location>
</feature>
<dbReference type="InterPro" id="IPR013786">
    <property type="entry name" value="AcylCoA_DH/ox_N"/>
</dbReference>
<dbReference type="InterPro" id="IPR052166">
    <property type="entry name" value="Diverse_Acyl-CoA_DH"/>
</dbReference>
<dbReference type="Gene3D" id="1.10.540.10">
    <property type="entry name" value="Acyl-CoA dehydrogenase/oxidase, N-terminal domain"/>
    <property type="match status" value="1"/>
</dbReference>
<keyword evidence="3 6" id="KW-0285">Flavoprotein</keyword>
<dbReference type="Pfam" id="PF02771">
    <property type="entry name" value="Acyl-CoA_dh_N"/>
    <property type="match status" value="1"/>
</dbReference>
<evidence type="ECO:0000256" key="2">
    <source>
        <dbReference type="ARBA" id="ARBA00009347"/>
    </source>
</evidence>
<dbReference type="PANTHER" id="PTHR42803">
    <property type="entry name" value="ACYL-COA DEHYDROGENASE"/>
    <property type="match status" value="1"/>
</dbReference>
<organism evidence="11 12">
    <name type="scientific">Paracoccus acridae</name>
    <dbReference type="NCBI Taxonomy" id="1795310"/>
    <lineage>
        <taxon>Bacteria</taxon>
        <taxon>Pseudomonadati</taxon>
        <taxon>Pseudomonadota</taxon>
        <taxon>Alphaproteobacteria</taxon>
        <taxon>Rhodobacterales</taxon>
        <taxon>Paracoccaceae</taxon>
        <taxon>Paracoccus</taxon>
    </lineage>
</organism>
<dbReference type="Pfam" id="PF00441">
    <property type="entry name" value="Acyl-CoA_dh_1"/>
    <property type="match status" value="1"/>
</dbReference>
<dbReference type="PANTHER" id="PTHR42803:SF1">
    <property type="entry name" value="BROAD-SPECIFICITY LINEAR ACYL-COA DEHYDROGENASE FADE5"/>
    <property type="match status" value="1"/>
</dbReference>
<protein>
    <submittedName>
        <fullName evidence="11">Acyl-CoA dehydrogenase</fullName>
    </submittedName>
</protein>
<dbReference type="Gene3D" id="1.20.140.10">
    <property type="entry name" value="Butyryl-CoA Dehydrogenase, subunit A, domain 3"/>
    <property type="match status" value="1"/>
</dbReference>
<dbReference type="InterPro" id="IPR046373">
    <property type="entry name" value="Acyl-CoA_Oxase/DH_mid-dom_sf"/>
</dbReference>
<evidence type="ECO:0000313" key="11">
    <source>
        <dbReference type="EMBL" id="GGF65371.1"/>
    </source>
</evidence>
<feature type="domain" description="Acyl-CoA oxidase/dehydrogenase middle" evidence="8">
    <location>
        <begin position="161"/>
        <end position="269"/>
    </location>
</feature>
<dbReference type="SUPFAM" id="SSF56645">
    <property type="entry name" value="Acyl-CoA dehydrogenase NM domain-like"/>
    <property type="match status" value="1"/>
</dbReference>
<dbReference type="Gene3D" id="2.40.110.10">
    <property type="entry name" value="Butyryl-CoA Dehydrogenase, subunit A, domain 2"/>
    <property type="match status" value="1"/>
</dbReference>
<comment type="caution">
    <text evidence="11">The sequence shown here is derived from an EMBL/GenBank/DDBJ whole genome shotgun (WGS) entry which is preliminary data.</text>
</comment>
<evidence type="ECO:0000256" key="1">
    <source>
        <dbReference type="ARBA" id="ARBA00001974"/>
    </source>
</evidence>
<comment type="similarity">
    <text evidence="2 6">Belongs to the acyl-CoA dehydrogenase family.</text>
</comment>
<sequence length="590" mass="63585">MTIYIPPVRDMQFALHDVLKLSQSGLPGHEDLEPEFTEAILEAAGKLAAEVLAPLNAVGDKQGCRLENGVVRTPDGFDRAFQAVKEGGWTALDCDPEYGGQGMPYVMGVATGEMFVSANMAFNMYQGLTHGAYSAIHAHGTDEQKQTYLPKMVGCDWTGTMNLTEPHCGTDLGMLRTKAEPQDDGSYLITGQKIFISAGDHDLAENVIHLVLAKAPGGGEGTKGISLFIVPKFLVNPDGSLGERNGVTVGKLEEKMGIHGNSTCVMNYDGAKGWLLGDLHKGMRAMFTMMNEARLGVGLQGYACAVPAYQNAVAYAKDRLQGRAVTGPVNAQGAADPLIVHPDIRRSLMDQKSFLEGARMLALWGAHLIDKGHNGDADAEGLVSLLTPVIKGFLTDKGFETAVLAQQVYGGHGYIEEWGMSQFVRDARITMIYEGANGVQALDLVGRKLAQDGGKHVMAFFEMVKSFCKRHGESSLAADFIAPLKAASKDLQTAAMFFMERGMKNPNDALSGSYDFMHLFGHVTLGFMWAQMAVAAQEALDAGKGDAAFLKTKLATGRYYMKRQLPMTATHLARIQSGAAPVMELEAEAF</sequence>
<evidence type="ECO:0000256" key="5">
    <source>
        <dbReference type="ARBA" id="ARBA00023002"/>
    </source>
</evidence>
<dbReference type="InterPro" id="IPR009075">
    <property type="entry name" value="AcylCo_DH/oxidase_C"/>
</dbReference>